<evidence type="ECO:0000313" key="2">
    <source>
        <dbReference type="EMBL" id="SOB58519.1"/>
    </source>
</evidence>
<evidence type="ECO:0000313" key="3">
    <source>
        <dbReference type="Proteomes" id="UP000219215"/>
    </source>
</evidence>
<keyword evidence="1" id="KW-0472">Membrane</keyword>
<dbReference type="AlphaFoldDB" id="A0A2C8F8P4"/>
<dbReference type="RefSeq" id="WP_097011560.1">
    <property type="nucleotide sequence ID" value="NZ_LT907975.1"/>
</dbReference>
<dbReference type="KEGG" id="pprf:DPRO_1620"/>
<keyword evidence="1" id="KW-0812">Transmembrane</keyword>
<organism evidence="2 3">
    <name type="scientific">Pseudodesulfovibrio profundus</name>
    <dbReference type="NCBI Taxonomy" id="57320"/>
    <lineage>
        <taxon>Bacteria</taxon>
        <taxon>Pseudomonadati</taxon>
        <taxon>Thermodesulfobacteriota</taxon>
        <taxon>Desulfovibrionia</taxon>
        <taxon>Desulfovibrionales</taxon>
        <taxon>Desulfovibrionaceae</taxon>
    </lineage>
</organism>
<keyword evidence="3" id="KW-1185">Reference proteome</keyword>
<name>A0A2C8F8P4_9BACT</name>
<evidence type="ECO:0008006" key="4">
    <source>
        <dbReference type="Google" id="ProtNLM"/>
    </source>
</evidence>
<sequence length="210" mass="23700">MTHEYNRMELQAYLDGELDSVGMAEIDSLIERSIDAQAYVLEASRSTAWLKAEMNAVLAEDIPERLLETINAPTRYQQKVGFPRMLQVAAAIVLLFVGLGSGMLLDRGEQAIPYGMVGYIPASFTPVIEDALENSLRRTSKEWQADTGDLAVTVTPTMTYKDNSGTYYREYHLDLRIGEERRQINGLAYRTSEGQWKTSALYFNENNNLI</sequence>
<accession>A0A2C8F8P4</accession>
<gene>
    <name evidence="2" type="ORF">DPRO_1620</name>
</gene>
<keyword evidence="1" id="KW-1133">Transmembrane helix</keyword>
<dbReference type="EMBL" id="LT907975">
    <property type="protein sequence ID" value="SOB58519.1"/>
    <property type="molecule type" value="Genomic_DNA"/>
</dbReference>
<feature type="transmembrane region" description="Helical" evidence="1">
    <location>
        <begin position="85"/>
        <end position="105"/>
    </location>
</feature>
<proteinExistence type="predicted"/>
<protein>
    <recommendedName>
        <fullName evidence="4">Transmembrane anti-sigma factor</fullName>
    </recommendedName>
</protein>
<dbReference type="Proteomes" id="UP000219215">
    <property type="component" value="Chromosome DPRO"/>
</dbReference>
<dbReference type="OrthoDB" id="5588054at2"/>
<evidence type="ECO:0000256" key="1">
    <source>
        <dbReference type="SAM" id="Phobius"/>
    </source>
</evidence>
<reference evidence="3" key="1">
    <citation type="submission" date="2017-09" db="EMBL/GenBank/DDBJ databases">
        <authorList>
            <person name="Regsiter A."/>
            <person name="William W."/>
        </authorList>
    </citation>
    <scope>NUCLEOTIDE SEQUENCE [LARGE SCALE GENOMIC DNA]</scope>
    <source>
        <strain evidence="3">500-1</strain>
    </source>
</reference>